<feature type="non-terminal residue" evidence="2">
    <location>
        <position position="387"/>
    </location>
</feature>
<dbReference type="Proteomes" id="UP001642464">
    <property type="component" value="Unassembled WGS sequence"/>
</dbReference>
<gene>
    <name evidence="2" type="ORF">SCF082_LOCUS4416</name>
</gene>
<reference evidence="2 3" key="1">
    <citation type="submission" date="2024-02" db="EMBL/GenBank/DDBJ databases">
        <authorList>
            <person name="Chen Y."/>
            <person name="Shah S."/>
            <person name="Dougan E. K."/>
            <person name="Thang M."/>
            <person name="Chan C."/>
        </authorList>
    </citation>
    <scope>NUCLEOTIDE SEQUENCE [LARGE SCALE GENOMIC DNA]</scope>
</reference>
<evidence type="ECO:0000256" key="1">
    <source>
        <dbReference type="SAM" id="MobiDB-lite"/>
    </source>
</evidence>
<sequence>MEKVQSVIPEMQVQLMISCRGTDRYRTPDKQDDSSRLTLRKTVYIHRVSGAFVDVGVPEEWQKLSRMKRERADIVRLHQNLGHPEPDLFRKDDQGQVRDEVLKEGQGPRDFVALDEFPEAGDMRTVPSVTEEDQPELEVSPPSTLGTEPMEPEREGLSEYAPTDPPDVEMDGVNIPVPEEVDDDLFAFGDDTFLSLGSPEYEFSFRDGPVLGESQRDTVFSVWETFGVTNAKKEKVELRWDDLSEKEKVLFRAAKEKEVKAWLSHQTVKRVAQGTLKPEEIMRCRWILTWKPPESPGGERRAKARLVILGFTDPGISYVPNDAPTLSKDGRMLVVQGVSSFGWDLVSFDVSTAFLKGEGDGRNLGIQAPPEIATSLNMSRTDQCQLL</sequence>
<protein>
    <submittedName>
        <fullName evidence="2">Retrovirus-related Pol polyprotein from transposon TNT 1-94</fullName>
    </submittedName>
</protein>
<organism evidence="2 3">
    <name type="scientific">Durusdinium trenchii</name>
    <dbReference type="NCBI Taxonomy" id="1381693"/>
    <lineage>
        <taxon>Eukaryota</taxon>
        <taxon>Sar</taxon>
        <taxon>Alveolata</taxon>
        <taxon>Dinophyceae</taxon>
        <taxon>Suessiales</taxon>
        <taxon>Symbiodiniaceae</taxon>
        <taxon>Durusdinium</taxon>
    </lineage>
</organism>
<comment type="caution">
    <text evidence="2">The sequence shown here is derived from an EMBL/GenBank/DDBJ whole genome shotgun (WGS) entry which is preliminary data.</text>
</comment>
<accession>A0ABP0I0R4</accession>
<keyword evidence="3" id="KW-1185">Reference proteome</keyword>
<feature type="region of interest" description="Disordered" evidence="1">
    <location>
        <begin position="125"/>
        <end position="168"/>
    </location>
</feature>
<evidence type="ECO:0000313" key="2">
    <source>
        <dbReference type="EMBL" id="CAK8995567.1"/>
    </source>
</evidence>
<name>A0ABP0I0R4_9DINO</name>
<proteinExistence type="predicted"/>
<dbReference type="EMBL" id="CAXAMM010002273">
    <property type="protein sequence ID" value="CAK8995567.1"/>
    <property type="molecule type" value="Genomic_DNA"/>
</dbReference>
<evidence type="ECO:0000313" key="3">
    <source>
        <dbReference type="Proteomes" id="UP001642464"/>
    </source>
</evidence>